<dbReference type="PANTHER" id="PTHR39244:SF5">
    <property type="entry name" value="NATTERIN-3-LIKE"/>
    <property type="match status" value="1"/>
</dbReference>
<dbReference type="InterPro" id="IPR053237">
    <property type="entry name" value="Natterin_C"/>
</dbReference>
<dbReference type="SUPFAM" id="SSF56973">
    <property type="entry name" value="Aerolisin/ETX pore-forming domain"/>
    <property type="match status" value="1"/>
</dbReference>
<sequence>MPSFRNQTRAQTILRLKPIPRPLSLHDPKTAHRLLPFHVGPRYCLPTSKVKWVYIRDRNGRYLSVRSGPTHGTVNFREGDADISSAFQAVLSGSRYGFQGSNGKYILRYYNGWISCDGLNSGTWYQLITANGNYIYLKDQASNACFPSSDLDGQGSPICYSYIKESSRFEIVQAAIKNEIFDVNYDISGAQICDTAPTQYICSQRLRWRGQPNSHVLVREVQGVPFIISAEFEVSVSASYSHEWGGEVGETETISSPTTVTVPPQEKAQATIIIRNAQIDVGFTYKEKILWMNGQSEENVKSGVYKNVDSWHVDVQLDNWEDA</sequence>
<dbReference type="Proteomes" id="UP001175228">
    <property type="component" value="Unassembled WGS sequence"/>
</dbReference>
<reference evidence="1" key="1">
    <citation type="submission" date="2023-06" db="EMBL/GenBank/DDBJ databases">
        <authorList>
            <consortium name="Lawrence Berkeley National Laboratory"/>
            <person name="Ahrendt S."/>
            <person name="Sahu N."/>
            <person name="Indic B."/>
            <person name="Wong-Bajracharya J."/>
            <person name="Merenyi Z."/>
            <person name="Ke H.-M."/>
            <person name="Monk M."/>
            <person name="Kocsube S."/>
            <person name="Drula E."/>
            <person name="Lipzen A."/>
            <person name="Balint B."/>
            <person name="Henrissat B."/>
            <person name="Andreopoulos B."/>
            <person name="Martin F.M."/>
            <person name="Harder C.B."/>
            <person name="Rigling D."/>
            <person name="Ford K.L."/>
            <person name="Foster G.D."/>
            <person name="Pangilinan J."/>
            <person name="Papanicolaou A."/>
            <person name="Barry K."/>
            <person name="LaButti K."/>
            <person name="Viragh M."/>
            <person name="Koriabine M."/>
            <person name="Yan M."/>
            <person name="Riley R."/>
            <person name="Champramary S."/>
            <person name="Plett K.L."/>
            <person name="Tsai I.J."/>
            <person name="Slot J."/>
            <person name="Sipos G."/>
            <person name="Plett J."/>
            <person name="Nagy L.G."/>
            <person name="Grigoriev I.V."/>
        </authorList>
    </citation>
    <scope>NUCLEOTIDE SEQUENCE</scope>
    <source>
        <strain evidence="1">HWK02</strain>
    </source>
</reference>
<gene>
    <name evidence="1" type="ORF">EDD18DRAFT_1101975</name>
</gene>
<organism evidence="1 2">
    <name type="scientific">Armillaria luteobubalina</name>
    <dbReference type="NCBI Taxonomy" id="153913"/>
    <lineage>
        <taxon>Eukaryota</taxon>
        <taxon>Fungi</taxon>
        <taxon>Dikarya</taxon>
        <taxon>Basidiomycota</taxon>
        <taxon>Agaricomycotina</taxon>
        <taxon>Agaricomycetes</taxon>
        <taxon>Agaricomycetidae</taxon>
        <taxon>Agaricales</taxon>
        <taxon>Marasmiineae</taxon>
        <taxon>Physalacriaceae</taxon>
        <taxon>Armillaria</taxon>
    </lineage>
</organism>
<dbReference type="InterPro" id="IPR008999">
    <property type="entry name" value="Actin-crosslinking"/>
</dbReference>
<dbReference type="PANTHER" id="PTHR39244">
    <property type="entry name" value="NATTERIN-4"/>
    <property type="match status" value="1"/>
</dbReference>
<keyword evidence="2" id="KW-1185">Reference proteome</keyword>
<dbReference type="Gene3D" id="2.170.15.10">
    <property type="entry name" value="Proaerolysin, chain A, domain 3"/>
    <property type="match status" value="1"/>
</dbReference>
<protein>
    <recommendedName>
        <fullName evidence="3">Agglutinin domain-containing protein</fullName>
    </recommendedName>
</protein>
<evidence type="ECO:0008006" key="3">
    <source>
        <dbReference type="Google" id="ProtNLM"/>
    </source>
</evidence>
<proteinExistence type="predicted"/>
<accession>A0AA39QDU6</accession>
<dbReference type="AlphaFoldDB" id="A0AA39QDU6"/>
<evidence type="ECO:0000313" key="1">
    <source>
        <dbReference type="EMBL" id="KAK0501010.1"/>
    </source>
</evidence>
<name>A0AA39QDU6_9AGAR</name>
<evidence type="ECO:0000313" key="2">
    <source>
        <dbReference type="Proteomes" id="UP001175228"/>
    </source>
</evidence>
<dbReference type="SUPFAM" id="SSF50405">
    <property type="entry name" value="Actin-crosslinking proteins"/>
    <property type="match status" value="1"/>
</dbReference>
<dbReference type="EMBL" id="JAUEPU010000007">
    <property type="protein sequence ID" value="KAK0501010.1"/>
    <property type="molecule type" value="Genomic_DNA"/>
</dbReference>
<dbReference type="Gene3D" id="2.80.10.50">
    <property type="match status" value="1"/>
</dbReference>
<comment type="caution">
    <text evidence="1">The sequence shown here is derived from an EMBL/GenBank/DDBJ whole genome shotgun (WGS) entry which is preliminary data.</text>
</comment>
<dbReference type="CDD" id="cd00257">
    <property type="entry name" value="beta-trefoil_FSCN-like"/>
    <property type="match status" value="1"/>
</dbReference>